<reference evidence="3" key="1">
    <citation type="submission" date="2023-10" db="EMBL/GenBank/DDBJ databases">
        <authorList>
            <person name="Chen Y."/>
            <person name="Shah S."/>
            <person name="Dougan E. K."/>
            <person name="Thang M."/>
            <person name="Chan C."/>
        </authorList>
    </citation>
    <scope>NUCLEOTIDE SEQUENCE [LARGE SCALE GENOMIC DNA]</scope>
</reference>
<evidence type="ECO:0000256" key="2">
    <source>
        <dbReference type="SAM" id="Phobius"/>
    </source>
</evidence>
<dbReference type="EMBL" id="CAUYUJ010015835">
    <property type="protein sequence ID" value="CAK0858694.1"/>
    <property type="molecule type" value="Genomic_DNA"/>
</dbReference>
<feature type="transmembrane region" description="Helical" evidence="2">
    <location>
        <begin position="125"/>
        <end position="145"/>
    </location>
</feature>
<comment type="caution">
    <text evidence="3">The sequence shown here is derived from an EMBL/GenBank/DDBJ whole genome shotgun (WGS) entry which is preliminary data.</text>
</comment>
<feature type="region of interest" description="Disordered" evidence="1">
    <location>
        <begin position="1"/>
        <end position="36"/>
    </location>
</feature>
<evidence type="ECO:0000313" key="3">
    <source>
        <dbReference type="EMBL" id="CAK0858694.1"/>
    </source>
</evidence>
<organism evidence="3 4">
    <name type="scientific">Prorocentrum cordatum</name>
    <dbReference type="NCBI Taxonomy" id="2364126"/>
    <lineage>
        <taxon>Eukaryota</taxon>
        <taxon>Sar</taxon>
        <taxon>Alveolata</taxon>
        <taxon>Dinophyceae</taxon>
        <taxon>Prorocentrales</taxon>
        <taxon>Prorocentraceae</taxon>
        <taxon>Prorocentrum</taxon>
    </lineage>
</organism>
<evidence type="ECO:0000256" key="1">
    <source>
        <dbReference type="SAM" id="MobiDB-lite"/>
    </source>
</evidence>
<keyword evidence="4" id="KW-1185">Reference proteome</keyword>
<evidence type="ECO:0000313" key="4">
    <source>
        <dbReference type="Proteomes" id="UP001189429"/>
    </source>
</evidence>
<name>A0ABN9UI68_9DINO</name>
<gene>
    <name evidence="3" type="ORF">PCOR1329_LOCUS48307</name>
</gene>
<evidence type="ECO:0008006" key="5">
    <source>
        <dbReference type="Google" id="ProtNLM"/>
    </source>
</evidence>
<keyword evidence="2" id="KW-0812">Transmembrane</keyword>
<protein>
    <recommendedName>
        <fullName evidence="5">Amine oxidase</fullName>
    </recommendedName>
</protein>
<proteinExistence type="predicted"/>
<keyword evidence="2" id="KW-0472">Membrane</keyword>
<accession>A0ABN9UI68</accession>
<dbReference type="Proteomes" id="UP001189429">
    <property type="component" value="Unassembled WGS sequence"/>
</dbReference>
<keyword evidence="2" id="KW-1133">Transmembrane helix</keyword>
<sequence>MAPKGCKTVEGGWPRPPESRVSSPAPTERSGGASSWDKLSLASGLSAGSPPFLAPTSQLGGLGLLPLPAPETQELMQRLALDAQQRQAVAAAGPAPTAKAKRATGRWGAGLRAATRCCFGRRWGVLSQCALLLLAVTLVPAWLAASLSRSVGAVVTLSKDLADATGATAQGTISVVHEAWTGVDLADTVVNASGARFIIVRSASRKEFEESELAAMLHPLPPEYRQWLWTVVSTVGSRAPRVAASECQFKTASYFDFFEFEAVSFENGVVGVRFMWTRMVFKAVWSNPVWELLGIDVSSELSPIASRTRDMLAGALDLEWLRAPLTENEDVVRMAPPLWYRWLQWGRRHTDWLQIASGFRDEGPFFFRL</sequence>